<keyword evidence="2" id="KW-0472">Membrane</keyword>
<evidence type="ECO:0000256" key="2">
    <source>
        <dbReference type="SAM" id="Phobius"/>
    </source>
</evidence>
<feature type="region of interest" description="Disordered" evidence="1">
    <location>
        <begin position="151"/>
        <end position="173"/>
    </location>
</feature>
<evidence type="ECO:0008006" key="6">
    <source>
        <dbReference type="Google" id="ProtNLM"/>
    </source>
</evidence>
<keyword evidence="2" id="KW-1133">Transmembrane helix</keyword>
<keyword evidence="2" id="KW-0812">Transmembrane</keyword>
<evidence type="ECO:0000256" key="1">
    <source>
        <dbReference type="SAM" id="MobiDB-lite"/>
    </source>
</evidence>
<dbReference type="RefSeq" id="WP_185083782.1">
    <property type="nucleotide sequence ID" value="NZ_JACHJB010000001.1"/>
</dbReference>
<feature type="chain" id="PRO_5039454380" description="Tissue inhibitor of metalloproteinase" evidence="3">
    <location>
        <begin position="20"/>
        <end position="209"/>
    </location>
</feature>
<keyword evidence="3" id="KW-0732">Signal</keyword>
<dbReference type="Proteomes" id="UP000583800">
    <property type="component" value="Unassembled WGS sequence"/>
</dbReference>
<dbReference type="EMBL" id="JACHJB010000001">
    <property type="protein sequence ID" value="MBB6345904.1"/>
    <property type="molecule type" value="Genomic_DNA"/>
</dbReference>
<protein>
    <recommendedName>
        <fullName evidence="6">Tissue inhibitor of metalloproteinase</fullName>
    </recommendedName>
</protein>
<name>A0A7X0EXZ6_9ACTN</name>
<evidence type="ECO:0000256" key="3">
    <source>
        <dbReference type="SAM" id="SignalP"/>
    </source>
</evidence>
<proteinExistence type="predicted"/>
<comment type="caution">
    <text evidence="4">The sequence shown here is derived from an EMBL/GenBank/DDBJ whole genome shotgun (WGS) entry which is preliminary data.</text>
</comment>
<keyword evidence="5" id="KW-1185">Reference proteome</keyword>
<dbReference type="SUPFAM" id="SSF50242">
    <property type="entry name" value="TIMP-like"/>
    <property type="match status" value="1"/>
</dbReference>
<feature type="signal peptide" evidence="3">
    <location>
        <begin position="1"/>
        <end position="19"/>
    </location>
</feature>
<dbReference type="Gene3D" id="2.40.50.120">
    <property type="match status" value="1"/>
</dbReference>
<evidence type="ECO:0000313" key="4">
    <source>
        <dbReference type="EMBL" id="MBB6345904.1"/>
    </source>
</evidence>
<dbReference type="PROSITE" id="PS51257">
    <property type="entry name" value="PROKAR_LIPOPROTEIN"/>
    <property type="match status" value="1"/>
</dbReference>
<accession>A0A7X0EXZ6</accession>
<gene>
    <name evidence="4" type="ORF">FHU36_002413</name>
</gene>
<sequence>MTSRILFVLALLAGTLVIAGGPAAACSCARLTPKQRVAGAAAVFTGTVTEVRLVEPVEDGGKVTATLRADQVYKGEIALSAEVSSRVQGPACGFPFRTGERYLIFAHAEGEALTTSSCSGNLTVAAGDRPLRTDGADGAEPVTRALLAALGSPRRPPTHPPLTWSPGPTPRLAAGTSPDGPLLLGLAALAAAGVAAGLVLARRRRSARR</sequence>
<evidence type="ECO:0000313" key="5">
    <source>
        <dbReference type="Proteomes" id="UP000583800"/>
    </source>
</evidence>
<dbReference type="InterPro" id="IPR008993">
    <property type="entry name" value="TIMP-like_OB-fold"/>
</dbReference>
<organism evidence="4 5">
    <name type="scientific">Nonomuraea muscovyensis</name>
    <dbReference type="NCBI Taxonomy" id="1124761"/>
    <lineage>
        <taxon>Bacteria</taxon>
        <taxon>Bacillati</taxon>
        <taxon>Actinomycetota</taxon>
        <taxon>Actinomycetes</taxon>
        <taxon>Streptosporangiales</taxon>
        <taxon>Streptosporangiaceae</taxon>
        <taxon>Nonomuraea</taxon>
    </lineage>
</organism>
<dbReference type="AlphaFoldDB" id="A0A7X0EXZ6"/>
<feature type="transmembrane region" description="Helical" evidence="2">
    <location>
        <begin position="182"/>
        <end position="201"/>
    </location>
</feature>
<reference evidence="4 5" key="1">
    <citation type="submission" date="2020-08" db="EMBL/GenBank/DDBJ databases">
        <title>Sequencing the genomes of 1000 actinobacteria strains.</title>
        <authorList>
            <person name="Klenk H.-P."/>
        </authorList>
    </citation>
    <scope>NUCLEOTIDE SEQUENCE [LARGE SCALE GENOMIC DNA]</scope>
    <source>
        <strain evidence="4 5">DSM 45913</strain>
    </source>
</reference>